<feature type="compositionally biased region" description="Polar residues" evidence="6">
    <location>
        <begin position="125"/>
        <end position="135"/>
    </location>
</feature>
<keyword evidence="10" id="KW-1185">Reference proteome</keyword>
<dbReference type="CDD" id="cd00167">
    <property type="entry name" value="SANT"/>
    <property type="match status" value="2"/>
</dbReference>
<evidence type="ECO:0000313" key="9">
    <source>
        <dbReference type="EMBL" id="PWA81663.1"/>
    </source>
</evidence>
<dbReference type="STRING" id="35608.A0A2U1P7C6"/>
<evidence type="ECO:0000256" key="2">
    <source>
        <dbReference type="ARBA" id="ARBA00023015"/>
    </source>
</evidence>
<dbReference type="Gene3D" id="1.10.10.60">
    <property type="entry name" value="Homeodomain-like"/>
    <property type="match status" value="2"/>
</dbReference>
<feature type="domain" description="HTH myb-type" evidence="8">
    <location>
        <begin position="62"/>
        <end position="116"/>
    </location>
</feature>
<dbReference type="EMBL" id="PKPP01001564">
    <property type="protein sequence ID" value="PWA81663.1"/>
    <property type="molecule type" value="Genomic_DNA"/>
</dbReference>
<dbReference type="OrthoDB" id="2143914at2759"/>
<feature type="domain" description="Myb-like" evidence="7">
    <location>
        <begin position="62"/>
        <end position="112"/>
    </location>
</feature>
<evidence type="ECO:0000256" key="3">
    <source>
        <dbReference type="ARBA" id="ARBA00023125"/>
    </source>
</evidence>
<dbReference type="PROSITE" id="PS50090">
    <property type="entry name" value="MYB_LIKE"/>
    <property type="match status" value="2"/>
</dbReference>
<dbReference type="GO" id="GO:0003677">
    <property type="term" value="F:DNA binding"/>
    <property type="evidence" value="ECO:0007669"/>
    <property type="project" value="UniProtKB-KW"/>
</dbReference>
<dbReference type="Proteomes" id="UP000245207">
    <property type="component" value="Unassembled WGS sequence"/>
</dbReference>
<evidence type="ECO:0000313" key="10">
    <source>
        <dbReference type="Proteomes" id="UP000245207"/>
    </source>
</evidence>
<dbReference type="SMR" id="A0A2U1P7C6"/>
<gene>
    <name evidence="9" type="ORF">CTI12_AA183300</name>
</gene>
<reference evidence="9 10" key="1">
    <citation type="journal article" date="2018" name="Mol. Plant">
        <title>The genome of Artemisia annua provides insight into the evolution of Asteraceae family and artemisinin biosynthesis.</title>
        <authorList>
            <person name="Shen Q."/>
            <person name="Zhang L."/>
            <person name="Liao Z."/>
            <person name="Wang S."/>
            <person name="Yan T."/>
            <person name="Shi P."/>
            <person name="Liu M."/>
            <person name="Fu X."/>
            <person name="Pan Q."/>
            <person name="Wang Y."/>
            <person name="Lv Z."/>
            <person name="Lu X."/>
            <person name="Zhang F."/>
            <person name="Jiang W."/>
            <person name="Ma Y."/>
            <person name="Chen M."/>
            <person name="Hao X."/>
            <person name="Li L."/>
            <person name="Tang Y."/>
            <person name="Lv G."/>
            <person name="Zhou Y."/>
            <person name="Sun X."/>
            <person name="Brodelius P.E."/>
            <person name="Rose J.K.C."/>
            <person name="Tang K."/>
        </authorList>
    </citation>
    <scope>NUCLEOTIDE SEQUENCE [LARGE SCALE GENOMIC DNA]</scope>
    <source>
        <strain evidence="10">cv. Huhao1</strain>
        <tissue evidence="9">Leaf</tissue>
    </source>
</reference>
<organism evidence="9 10">
    <name type="scientific">Artemisia annua</name>
    <name type="common">Sweet wormwood</name>
    <dbReference type="NCBI Taxonomy" id="35608"/>
    <lineage>
        <taxon>Eukaryota</taxon>
        <taxon>Viridiplantae</taxon>
        <taxon>Streptophyta</taxon>
        <taxon>Embryophyta</taxon>
        <taxon>Tracheophyta</taxon>
        <taxon>Spermatophyta</taxon>
        <taxon>Magnoliopsida</taxon>
        <taxon>eudicotyledons</taxon>
        <taxon>Gunneridae</taxon>
        <taxon>Pentapetalae</taxon>
        <taxon>asterids</taxon>
        <taxon>campanulids</taxon>
        <taxon>Asterales</taxon>
        <taxon>Asteraceae</taxon>
        <taxon>Asteroideae</taxon>
        <taxon>Anthemideae</taxon>
        <taxon>Artemisiinae</taxon>
        <taxon>Artemisia</taxon>
    </lineage>
</organism>
<dbReference type="GO" id="GO:0005634">
    <property type="term" value="C:nucleus"/>
    <property type="evidence" value="ECO:0007669"/>
    <property type="project" value="UniProtKB-SubCell"/>
</dbReference>
<dbReference type="Pfam" id="PF00249">
    <property type="entry name" value="Myb_DNA-binding"/>
    <property type="match status" value="2"/>
</dbReference>
<evidence type="ECO:0000256" key="4">
    <source>
        <dbReference type="ARBA" id="ARBA00023163"/>
    </source>
</evidence>
<feature type="region of interest" description="Disordered" evidence="6">
    <location>
        <begin position="123"/>
        <end position="145"/>
    </location>
</feature>
<dbReference type="PANTHER" id="PTHR47999:SF95">
    <property type="entry name" value="HOMEODOMAIN-LIKE PROTEIN-RELATED"/>
    <property type="match status" value="1"/>
</dbReference>
<dbReference type="FunFam" id="1.10.10.60:FF:000121">
    <property type="entry name" value="Myb transcription factor"/>
    <property type="match status" value="1"/>
</dbReference>
<sequence>MGRAPCCEKTGLKRGRWTVEEDKILLDYIQAHGEGSWRSLPKNAGLLRCGKSCRLRWINYLRSDVRRGNISKEEEQIITNLHASLGNRWSLIAAHLPGRTDNEIKNYWNSHLSRKIIPSRRIMSNPPTVTIPQTISKRKGRTSRSKMKINKTYRSSSNNNTGVVPVVPLSKGQPEQPIKQHAKPVKVDVCIESCAASYDNKLNDELSHDDEMFRFLEVMDQQLMSIDPNEEFSLTERDGVVTSEEETHNASEPKSVVVEKEAQVDAGGANSSSTVSYDDWNWDFDVEDGILGLGGQEEDDILSWPWESTTTDYDNILGLDPWPLS</sequence>
<keyword evidence="2" id="KW-0805">Transcription regulation</keyword>
<dbReference type="InterPro" id="IPR015495">
    <property type="entry name" value="Myb_TF_plants"/>
</dbReference>
<evidence type="ECO:0000259" key="7">
    <source>
        <dbReference type="PROSITE" id="PS50090"/>
    </source>
</evidence>
<proteinExistence type="predicted"/>
<evidence type="ECO:0000256" key="5">
    <source>
        <dbReference type="ARBA" id="ARBA00023242"/>
    </source>
</evidence>
<comment type="caution">
    <text evidence="9">The sequence shown here is derived from an EMBL/GenBank/DDBJ whole genome shotgun (WGS) entry which is preliminary data.</text>
</comment>
<evidence type="ECO:0000256" key="6">
    <source>
        <dbReference type="SAM" id="MobiDB-lite"/>
    </source>
</evidence>
<dbReference type="InterPro" id="IPR017930">
    <property type="entry name" value="Myb_dom"/>
</dbReference>
<dbReference type="SMART" id="SM00717">
    <property type="entry name" value="SANT"/>
    <property type="match status" value="2"/>
</dbReference>
<name>A0A2U1P7C6_ARTAN</name>
<keyword evidence="4" id="KW-0804">Transcription</keyword>
<dbReference type="InterPro" id="IPR001005">
    <property type="entry name" value="SANT/Myb"/>
</dbReference>
<dbReference type="PANTHER" id="PTHR47999">
    <property type="entry name" value="TRANSCRIPTION FACTOR MYB8-RELATED-RELATED"/>
    <property type="match status" value="1"/>
</dbReference>
<feature type="domain" description="Myb-like" evidence="7">
    <location>
        <begin position="9"/>
        <end position="61"/>
    </location>
</feature>
<keyword evidence="3" id="KW-0238">DNA-binding</keyword>
<comment type="subcellular location">
    <subcellularLocation>
        <location evidence="1">Nucleus</location>
    </subcellularLocation>
</comment>
<dbReference type="SUPFAM" id="SSF46689">
    <property type="entry name" value="Homeodomain-like"/>
    <property type="match status" value="1"/>
</dbReference>
<dbReference type="InterPro" id="IPR009057">
    <property type="entry name" value="Homeodomain-like_sf"/>
</dbReference>
<feature type="domain" description="HTH myb-type" evidence="8">
    <location>
        <begin position="9"/>
        <end position="61"/>
    </location>
</feature>
<dbReference type="AlphaFoldDB" id="A0A2U1P7C6"/>
<dbReference type="PROSITE" id="PS51294">
    <property type="entry name" value="HTH_MYB"/>
    <property type="match status" value="2"/>
</dbReference>
<evidence type="ECO:0000256" key="1">
    <source>
        <dbReference type="ARBA" id="ARBA00004123"/>
    </source>
</evidence>
<evidence type="ECO:0000259" key="8">
    <source>
        <dbReference type="PROSITE" id="PS51294"/>
    </source>
</evidence>
<protein>
    <submittedName>
        <fullName evidence="9">MYB3</fullName>
    </submittedName>
</protein>
<keyword evidence="5" id="KW-0539">Nucleus</keyword>
<feature type="compositionally biased region" description="Basic residues" evidence="6">
    <location>
        <begin position="136"/>
        <end position="145"/>
    </location>
</feature>
<accession>A0A2U1P7C6</accession>